<evidence type="ECO:0000313" key="3">
    <source>
        <dbReference type="Proteomes" id="UP001169242"/>
    </source>
</evidence>
<sequence>MGKSKQFIMRAFTKVKVTPTKIEIECADLKESEVRLGYNFLCDAFTKHYNIKENLIEGIFKLTLPSDEENAIRFCEEGVLLNNERYFGWFSSTSMMKDEDFEEDTKCEMLFIKEDKIDFRQYFERLITLKKVDSLYGTNVKMCKDYLSRLSLTTSTSTKITYQPNVVVLPEIEYQHAANYKIPRLTNEGIVLEDKPNFPVSHVFSDGGGIMSPRLADEIQRQMNLDYEVDYCIFRHYPMAMKGGLVRVDFEKFIDEFYTHNTETFEKMKDGTYRVKDIFGKWRNINDVDIIVNESSAKWYKHWKGQSQKAVYEAIDELNEVDRDLMSSIYITKVNKKECKKMSLANYQLLGNLSLTYEDMQTLSSYTEKIYRKILEDDINVLKLFLNDIVKQDIEDSEPEEVVPSTKMKALLNIDENLIHLGYVQKSKARLINKKLRQLCGGKFYINADWKYMIADPISFIYTMMNSAGEVMYHDKSLKEGEFYIYNNANKEVALERCPLNCYNEVRKVTTITNDVYERYMPKCEELIVFNQCDNLHLDGDFDGDQCLVVKDKLIIDNIVECIEDGKKWWFYNPDDDKASAVEMEFNDQNKFIATIKASGNDICRLANWGMILSSQATSIYKYESKSGKVYTYKEAMDKVKSTKWYTGQCETIKRIADKYERDKAKSELNLETYEKLQSLIKDGELIIKNVTNEDIAKALINTTDKGFYLLRLQQLGIDKSKTLKAIPEHEFDYAKSLFKGKKKPRFLKYLKEVSSFETEYTLNPMNMNALRIATDLYREDVENMKAKDNSWLLYPYLHAQLEESEVETFNELKEMLQDVYEEHNRESNKIRMSHITSDEKRPKYRQLDADTTLLCKELEDKYGYRLVAYACERLELSGRFIITHLWNTLESCLHVDKCRQFVESENGKYEYVGKRYDAVWVHMKLSENLQSEVIQRAYKTMGITSKEIRVRLLDGIYDGDVLLISKTDKEPQLIREATGEVVGSVFVECVQLTDSVNLNDVKRIKIESIKSVAKTRKSANVIITTM</sequence>
<evidence type="ECO:0000259" key="1">
    <source>
        <dbReference type="Pfam" id="PF05183"/>
    </source>
</evidence>
<feature type="domain" description="RDRP core" evidence="1">
    <location>
        <begin position="73"/>
        <end position="616"/>
    </location>
</feature>
<dbReference type="EMBL" id="JAQIFT010000045">
    <property type="protein sequence ID" value="MDA3732129.1"/>
    <property type="molecule type" value="Genomic_DNA"/>
</dbReference>
<reference evidence="2" key="1">
    <citation type="journal article" date="2023" name="Int. J. Syst. Evol. Microbiol.">
        <title>&lt;i&gt;Holtiella tumoricola&lt;/i&gt; gen. nov. sp. nov., isolated from a human clinical sample.</title>
        <authorList>
            <person name="Allen-Vercoe E."/>
            <person name="Daigneault M.C."/>
            <person name="Vancuren S.J."/>
            <person name="Cochrane K."/>
            <person name="O'Neal L.L."/>
            <person name="Sankaranarayanan K."/>
            <person name="Lawson P.A."/>
        </authorList>
    </citation>
    <scope>NUCLEOTIDE SEQUENCE</scope>
    <source>
        <strain evidence="2">CC70A</strain>
    </source>
</reference>
<gene>
    <name evidence="2" type="ORF">PBV87_11605</name>
</gene>
<comment type="caution">
    <text evidence="2">The sequence shown here is derived from an EMBL/GenBank/DDBJ whole genome shotgun (WGS) entry which is preliminary data.</text>
</comment>
<accession>A0AA42DN75</accession>
<protein>
    <recommendedName>
        <fullName evidence="1">RDRP core domain-containing protein</fullName>
    </recommendedName>
</protein>
<evidence type="ECO:0000313" key="2">
    <source>
        <dbReference type="EMBL" id="MDA3732129.1"/>
    </source>
</evidence>
<dbReference type="AlphaFoldDB" id="A0AA42DN75"/>
<proteinExistence type="predicted"/>
<organism evidence="2 3">
    <name type="scientific">Holtiella tumoricola</name>
    <dbReference type="NCBI Taxonomy" id="3018743"/>
    <lineage>
        <taxon>Bacteria</taxon>
        <taxon>Bacillati</taxon>
        <taxon>Bacillota</taxon>
        <taxon>Clostridia</taxon>
        <taxon>Lachnospirales</taxon>
        <taxon>Cellulosilyticaceae</taxon>
        <taxon>Holtiella</taxon>
    </lineage>
</organism>
<dbReference type="Pfam" id="PF05183">
    <property type="entry name" value="RdRP"/>
    <property type="match status" value="1"/>
</dbReference>
<keyword evidence="3" id="KW-1185">Reference proteome</keyword>
<dbReference type="GO" id="GO:0003968">
    <property type="term" value="F:RNA-directed RNA polymerase activity"/>
    <property type="evidence" value="ECO:0007669"/>
    <property type="project" value="InterPro"/>
</dbReference>
<dbReference type="Proteomes" id="UP001169242">
    <property type="component" value="Unassembled WGS sequence"/>
</dbReference>
<dbReference type="RefSeq" id="WP_271012404.1">
    <property type="nucleotide sequence ID" value="NZ_JAQIFT010000045.1"/>
</dbReference>
<name>A0AA42DN75_9FIRM</name>
<dbReference type="InterPro" id="IPR057596">
    <property type="entry name" value="RDRP_core"/>
</dbReference>